<keyword evidence="1" id="KW-1133">Transmembrane helix</keyword>
<feature type="transmembrane region" description="Helical" evidence="1">
    <location>
        <begin position="41"/>
        <end position="68"/>
    </location>
</feature>
<evidence type="ECO:0000313" key="3">
    <source>
        <dbReference type="Proteomes" id="UP000886653"/>
    </source>
</evidence>
<keyword evidence="3" id="KW-1185">Reference proteome</keyword>
<protein>
    <submittedName>
        <fullName evidence="2">Uncharacterized protein</fullName>
    </submittedName>
</protein>
<keyword evidence="1" id="KW-0812">Transmembrane</keyword>
<sequence>MFHFSIHYYHRNSIVHIYTCILYISYFFPPFTTFTSLYHCLLFFSSLFVQIMYSGSLFLFFFIFFYFWHNC</sequence>
<accession>A0A9P6T8F8</accession>
<evidence type="ECO:0000256" key="1">
    <source>
        <dbReference type="SAM" id="Phobius"/>
    </source>
</evidence>
<proteinExistence type="predicted"/>
<dbReference type="Proteomes" id="UP000886653">
    <property type="component" value="Unassembled WGS sequence"/>
</dbReference>
<keyword evidence="1" id="KW-0472">Membrane</keyword>
<name>A0A9P6T8F8_9BASI</name>
<comment type="caution">
    <text evidence="2">The sequence shown here is derived from an EMBL/GenBank/DDBJ whole genome shotgun (WGS) entry which is preliminary data.</text>
</comment>
<organism evidence="2 3">
    <name type="scientific">Cronartium quercuum f. sp. fusiforme G11</name>
    <dbReference type="NCBI Taxonomy" id="708437"/>
    <lineage>
        <taxon>Eukaryota</taxon>
        <taxon>Fungi</taxon>
        <taxon>Dikarya</taxon>
        <taxon>Basidiomycota</taxon>
        <taxon>Pucciniomycotina</taxon>
        <taxon>Pucciniomycetes</taxon>
        <taxon>Pucciniales</taxon>
        <taxon>Coleosporiaceae</taxon>
        <taxon>Cronartium</taxon>
    </lineage>
</organism>
<feature type="transmembrane region" description="Helical" evidence="1">
    <location>
        <begin position="12"/>
        <end position="29"/>
    </location>
</feature>
<dbReference type="AlphaFoldDB" id="A0A9P6T8F8"/>
<dbReference type="EMBL" id="MU167346">
    <property type="protein sequence ID" value="KAG0142509.1"/>
    <property type="molecule type" value="Genomic_DNA"/>
</dbReference>
<gene>
    <name evidence="2" type="ORF">CROQUDRAFT_227426</name>
</gene>
<evidence type="ECO:0000313" key="2">
    <source>
        <dbReference type="EMBL" id="KAG0142509.1"/>
    </source>
</evidence>
<reference evidence="2" key="1">
    <citation type="submission" date="2013-11" db="EMBL/GenBank/DDBJ databases">
        <title>Genome sequence of the fusiform rust pathogen reveals effectors for host alternation and coevolution with pine.</title>
        <authorList>
            <consortium name="DOE Joint Genome Institute"/>
            <person name="Smith K."/>
            <person name="Pendleton A."/>
            <person name="Kubisiak T."/>
            <person name="Anderson C."/>
            <person name="Salamov A."/>
            <person name="Aerts A."/>
            <person name="Riley R."/>
            <person name="Clum A."/>
            <person name="Lindquist E."/>
            <person name="Ence D."/>
            <person name="Campbell M."/>
            <person name="Kronenberg Z."/>
            <person name="Feau N."/>
            <person name="Dhillon B."/>
            <person name="Hamelin R."/>
            <person name="Burleigh J."/>
            <person name="Smith J."/>
            <person name="Yandell M."/>
            <person name="Nelson C."/>
            <person name="Grigoriev I."/>
            <person name="Davis J."/>
        </authorList>
    </citation>
    <scope>NUCLEOTIDE SEQUENCE</scope>
    <source>
        <strain evidence="2">G11</strain>
    </source>
</reference>